<gene>
    <name evidence="1" type="ORF">SAMN04515668_1777</name>
</gene>
<accession>A0A1I5XE00</accession>
<evidence type="ECO:0008006" key="3">
    <source>
        <dbReference type="Google" id="ProtNLM"/>
    </source>
</evidence>
<dbReference type="AlphaFoldDB" id="A0A1I5XE00"/>
<name>A0A1I5XE00_HYMAR</name>
<proteinExistence type="predicted"/>
<reference evidence="2" key="1">
    <citation type="submission" date="2016-10" db="EMBL/GenBank/DDBJ databases">
        <authorList>
            <person name="Varghese N."/>
            <person name="Submissions S."/>
        </authorList>
    </citation>
    <scope>NUCLEOTIDE SEQUENCE [LARGE SCALE GENOMIC DNA]</scope>
    <source>
        <strain evidence="2">OR362-8,ATCC BAA-1266,JCM 13504</strain>
    </source>
</reference>
<organism evidence="1 2">
    <name type="scientific">Hymenobacter arizonensis</name>
    <name type="common">Siccationidurans arizonensis</name>
    <dbReference type="NCBI Taxonomy" id="1227077"/>
    <lineage>
        <taxon>Bacteria</taxon>
        <taxon>Pseudomonadati</taxon>
        <taxon>Bacteroidota</taxon>
        <taxon>Cytophagia</taxon>
        <taxon>Cytophagales</taxon>
        <taxon>Hymenobacteraceae</taxon>
        <taxon>Hymenobacter</taxon>
    </lineage>
</organism>
<dbReference type="STRING" id="1227077.SAMN04515668_1777"/>
<keyword evidence="2" id="KW-1185">Reference proteome</keyword>
<dbReference type="EMBL" id="FOXS01000002">
    <property type="protein sequence ID" value="SFQ29887.1"/>
    <property type="molecule type" value="Genomic_DNA"/>
</dbReference>
<evidence type="ECO:0000313" key="2">
    <source>
        <dbReference type="Proteomes" id="UP000199029"/>
    </source>
</evidence>
<protein>
    <recommendedName>
        <fullName evidence="3">DUF4157 domain-containing protein</fullName>
    </recommendedName>
</protein>
<dbReference type="Proteomes" id="UP000199029">
    <property type="component" value="Unassembled WGS sequence"/>
</dbReference>
<evidence type="ECO:0000313" key="1">
    <source>
        <dbReference type="EMBL" id="SFQ29887.1"/>
    </source>
</evidence>
<sequence>MALQPCFTDARISSPKIFLYLSLMQSPRTWTRSPLARIACMVLRSQRVAMVIGQTVHLSGATREEFLADAEWVAHELVHLRQFKEHGVLPFLWKYLVESARVGYYHNKYEVEAREEARRVVLANPNHVLRPLPKHSQPKPPRA</sequence>